<name>A0A0Y0AHQ9_9CAUD</name>
<keyword evidence="3" id="KW-1185">Reference proteome</keyword>
<reference evidence="2 3" key="1">
    <citation type="journal article" date="2016" name="Genome Announc.">
        <title>Complete Genome Sequence of Bacillus megaterium Bacteriophage Eldridge.</title>
        <authorList>
            <person name="Reveille A.M."/>
            <person name="Eldridge K.A."/>
            <person name="Temple L.M."/>
        </authorList>
    </citation>
    <scope>NUCLEOTIDE SEQUENCE [LARGE SCALE GENOMIC DNA]</scope>
</reference>
<dbReference type="RefSeq" id="YP_009274941.1">
    <property type="nucleotide sequence ID" value="NC_030920.1"/>
</dbReference>
<protein>
    <submittedName>
        <fullName evidence="2">Uncharacterized protein</fullName>
    </submittedName>
</protein>
<evidence type="ECO:0000313" key="1">
    <source>
        <dbReference type="EMBL" id="AMB18814.1"/>
    </source>
</evidence>
<gene>
    <name evidence="2" type="ORF">Eldridge_0237</name>
    <name evidence="1" type="ORF">Eldridge_04</name>
</gene>
<organism evidence="2 3">
    <name type="scientific">Bacillus phage Eldridge</name>
    <dbReference type="NCBI Taxonomy" id="1776293"/>
    <lineage>
        <taxon>Viruses</taxon>
        <taxon>Duplodnaviria</taxon>
        <taxon>Heunggongvirae</taxon>
        <taxon>Uroviricota</taxon>
        <taxon>Caudoviricetes</taxon>
        <taxon>Herelleviridae</taxon>
        <taxon>Bastillevirinae</taxon>
        <taxon>Eldridgevirus</taxon>
        <taxon>Eldridgevirus eldridge</taxon>
    </lineage>
</organism>
<dbReference type="EMBL" id="KU253712">
    <property type="protein sequence ID" value="AMB18814.1"/>
    <property type="molecule type" value="Genomic_DNA"/>
</dbReference>
<evidence type="ECO:0000313" key="3">
    <source>
        <dbReference type="Proteomes" id="UP000204502"/>
    </source>
</evidence>
<accession>A0A0Y0AHQ9</accession>
<sequence length="44" mass="5423">MRDAYEVLKAFEANGKRLADYKKQNDSMFKKIDRQFKKFFKKFL</sequence>
<evidence type="ECO:0000313" key="2">
    <source>
        <dbReference type="EMBL" id="AMB18815.1"/>
    </source>
</evidence>
<dbReference type="OrthoDB" id="40103at10239"/>
<dbReference type="GeneID" id="28801668"/>
<dbReference type="Proteomes" id="UP000204502">
    <property type="component" value="Segment"/>
</dbReference>
<dbReference type="KEGG" id="vg:28801902"/>
<dbReference type="RefSeq" id="YP_009274711.1">
    <property type="nucleotide sequence ID" value="NC_030920.1"/>
</dbReference>
<dbReference type="KEGG" id="vg:28801668"/>
<dbReference type="EMBL" id="KU253712">
    <property type="protein sequence ID" value="AMB18815.1"/>
    <property type="molecule type" value="Genomic_DNA"/>
</dbReference>
<dbReference type="GeneID" id="28801902"/>
<proteinExistence type="predicted"/>